<evidence type="ECO:0000256" key="1">
    <source>
        <dbReference type="ARBA" id="ARBA00022448"/>
    </source>
</evidence>
<reference evidence="9 10" key="1">
    <citation type="submission" date="2024-03" db="EMBL/GenBank/DDBJ databases">
        <title>Human intestinal bacterial collection.</title>
        <authorList>
            <person name="Pauvert C."/>
            <person name="Hitch T.C.A."/>
            <person name="Clavel T."/>
        </authorList>
    </citation>
    <scope>NUCLEOTIDE SEQUENCE [LARGE SCALE GENOMIC DNA]</scope>
    <source>
        <strain evidence="9 10">CLA-AA-H192</strain>
    </source>
</reference>
<keyword evidence="6" id="KW-1278">Translocase</keyword>
<gene>
    <name evidence="6" type="primary">rnfG</name>
    <name evidence="9" type="ORF">WMO66_09390</name>
</gene>
<comment type="caution">
    <text evidence="9">The sequence shown here is derived from an EMBL/GenBank/DDBJ whole genome shotgun (WGS) entry which is preliminary data.</text>
</comment>
<protein>
    <recommendedName>
        <fullName evidence="6">Ion-translocating oxidoreductase complex subunit G</fullName>
        <ecNumber evidence="6">7.-.-.-</ecNumber>
    </recommendedName>
    <alternativeName>
        <fullName evidence="6">Rnf electron transport complex subunit G</fullName>
    </alternativeName>
</protein>
<evidence type="ECO:0000256" key="3">
    <source>
        <dbReference type="ARBA" id="ARBA00022630"/>
    </source>
</evidence>
<keyword evidence="6" id="KW-1003">Cell membrane</keyword>
<comment type="subunit">
    <text evidence="6">The complex is composed of six subunits: RnfA, RnfB, RnfC, RnfD, RnfE and RnfG.</text>
</comment>
<organism evidence="9 10">
    <name type="scientific">Faecousia intestinalis</name>
    <dbReference type="NCBI Taxonomy" id="3133167"/>
    <lineage>
        <taxon>Bacteria</taxon>
        <taxon>Bacillati</taxon>
        <taxon>Bacillota</taxon>
        <taxon>Clostridia</taxon>
        <taxon>Eubacteriales</taxon>
        <taxon>Oscillospiraceae</taxon>
        <taxon>Faecousia</taxon>
    </lineage>
</organism>
<evidence type="ECO:0000259" key="8">
    <source>
        <dbReference type="SMART" id="SM00900"/>
    </source>
</evidence>
<keyword evidence="6 7" id="KW-0812">Transmembrane</keyword>
<dbReference type="EC" id="7.-.-.-" evidence="6"/>
<dbReference type="PANTHER" id="PTHR36118:SF1">
    <property type="entry name" value="ION-TRANSLOCATING OXIDOREDUCTASE COMPLEX SUBUNIT G"/>
    <property type="match status" value="1"/>
</dbReference>
<keyword evidence="3 6" id="KW-0285">Flavoprotein</keyword>
<comment type="cofactor">
    <cofactor evidence="6">
        <name>FMN</name>
        <dbReference type="ChEBI" id="CHEBI:58210"/>
    </cofactor>
</comment>
<accession>A0ABV1G7W2</accession>
<evidence type="ECO:0000256" key="6">
    <source>
        <dbReference type="HAMAP-Rule" id="MF_00479"/>
    </source>
</evidence>
<dbReference type="Proteomes" id="UP001491552">
    <property type="component" value="Unassembled WGS sequence"/>
</dbReference>
<dbReference type="RefSeq" id="WP_349136167.1">
    <property type="nucleotide sequence ID" value="NZ_JBBMFF010000232.1"/>
</dbReference>
<evidence type="ECO:0000256" key="7">
    <source>
        <dbReference type="SAM" id="Phobius"/>
    </source>
</evidence>
<feature type="modified residue" description="FMN phosphoryl threonine" evidence="6">
    <location>
        <position position="161"/>
    </location>
</feature>
<evidence type="ECO:0000256" key="5">
    <source>
        <dbReference type="ARBA" id="ARBA00022982"/>
    </source>
</evidence>
<dbReference type="Pfam" id="PF04205">
    <property type="entry name" value="FMN_bind"/>
    <property type="match status" value="1"/>
</dbReference>
<comment type="function">
    <text evidence="6">Part of a membrane-bound complex that couples electron transfer with translocation of ions across the membrane.</text>
</comment>
<dbReference type="NCBIfam" id="TIGR01947">
    <property type="entry name" value="rnfG"/>
    <property type="match status" value="1"/>
</dbReference>
<dbReference type="EMBL" id="JBBMFF010000232">
    <property type="protein sequence ID" value="MEQ2511457.1"/>
    <property type="molecule type" value="Genomic_DNA"/>
</dbReference>
<dbReference type="InterPro" id="IPR007329">
    <property type="entry name" value="FMN-bd"/>
</dbReference>
<comment type="subcellular location">
    <subcellularLocation>
        <location evidence="6">Cell membrane</location>
        <topology evidence="6">Single-pass membrane protein</topology>
    </subcellularLocation>
</comment>
<dbReference type="PIRSF" id="PIRSF006091">
    <property type="entry name" value="E_trnsport_RnfG"/>
    <property type="match status" value="1"/>
</dbReference>
<feature type="transmembrane region" description="Helical" evidence="7">
    <location>
        <begin position="12"/>
        <end position="35"/>
    </location>
</feature>
<keyword evidence="4 6" id="KW-0288">FMN</keyword>
<dbReference type="PANTHER" id="PTHR36118">
    <property type="entry name" value="ION-TRANSLOCATING OXIDOREDUCTASE COMPLEX SUBUNIT G"/>
    <property type="match status" value="1"/>
</dbReference>
<sequence>MTKPQSTAAYVLRLTLTLFLITVIVAGLLAFVNYLTADTIAEHTAEAARSAMTQVLAADDYTELPVSDAQAATGVTAAWSAGDAGTVVRLTTNGFGGAIDLMVGVDNENKVTGVAIISHSETASLGANCTREDFRAQFAGKTGELAVSKDGGDIDALTGATVTSRAVTRAVNAALAYAGEVQK</sequence>
<keyword evidence="2 6" id="KW-0597">Phosphoprotein</keyword>
<keyword evidence="10" id="KW-1185">Reference proteome</keyword>
<keyword evidence="5 6" id="KW-0249">Electron transport</keyword>
<dbReference type="InterPro" id="IPR010209">
    <property type="entry name" value="Ion_transpt_RnfG/RsxG"/>
</dbReference>
<keyword evidence="6 7" id="KW-1133">Transmembrane helix</keyword>
<evidence type="ECO:0000256" key="2">
    <source>
        <dbReference type="ARBA" id="ARBA00022553"/>
    </source>
</evidence>
<evidence type="ECO:0000313" key="9">
    <source>
        <dbReference type="EMBL" id="MEQ2511457.1"/>
    </source>
</evidence>
<feature type="domain" description="FMN-binding" evidence="8">
    <location>
        <begin position="94"/>
        <end position="178"/>
    </location>
</feature>
<dbReference type="SMART" id="SM00900">
    <property type="entry name" value="FMN_bind"/>
    <property type="match status" value="1"/>
</dbReference>
<keyword evidence="6 7" id="KW-0472">Membrane</keyword>
<proteinExistence type="inferred from homology"/>
<name>A0ABV1G7W2_9FIRM</name>
<evidence type="ECO:0000256" key="4">
    <source>
        <dbReference type="ARBA" id="ARBA00022643"/>
    </source>
</evidence>
<comment type="similarity">
    <text evidence="6">Belongs to the RnfG family.</text>
</comment>
<evidence type="ECO:0000313" key="10">
    <source>
        <dbReference type="Proteomes" id="UP001491552"/>
    </source>
</evidence>
<keyword evidence="1 6" id="KW-0813">Transport</keyword>
<dbReference type="Gene3D" id="3.90.1010.20">
    <property type="match status" value="1"/>
</dbReference>
<dbReference type="HAMAP" id="MF_00479">
    <property type="entry name" value="RsxG_RnfG"/>
    <property type="match status" value="1"/>
</dbReference>